<dbReference type="RefSeq" id="WP_154668752.1">
    <property type="nucleotide sequence ID" value="NZ_JAQIFT010000074.1"/>
</dbReference>
<dbReference type="EMBL" id="JAQIFT010000074">
    <property type="protein sequence ID" value="MDA3734196.1"/>
    <property type="molecule type" value="Genomic_DNA"/>
</dbReference>
<protein>
    <submittedName>
        <fullName evidence="1">Uncharacterized protein</fullName>
    </submittedName>
</protein>
<dbReference type="AlphaFoldDB" id="A0AA42DSQ8"/>
<keyword evidence="2" id="KW-1185">Reference proteome</keyword>
<gene>
    <name evidence="1" type="ORF">PBV87_22235</name>
</gene>
<organism evidence="1 2">
    <name type="scientific">Holtiella tumoricola</name>
    <dbReference type="NCBI Taxonomy" id="3018743"/>
    <lineage>
        <taxon>Bacteria</taxon>
        <taxon>Bacillati</taxon>
        <taxon>Bacillota</taxon>
        <taxon>Clostridia</taxon>
        <taxon>Lachnospirales</taxon>
        <taxon>Cellulosilyticaceae</taxon>
        <taxon>Holtiella</taxon>
    </lineage>
</organism>
<proteinExistence type="predicted"/>
<dbReference type="Proteomes" id="UP001169242">
    <property type="component" value="Unassembled WGS sequence"/>
</dbReference>
<accession>A0AA42DSQ8</accession>
<reference evidence="1" key="1">
    <citation type="journal article" date="2023" name="Int. J. Syst. Evol. Microbiol.">
        <title>&lt;i&gt;Holtiella tumoricola&lt;/i&gt; gen. nov. sp. nov., isolated from a human clinical sample.</title>
        <authorList>
            <person name="Allen-Vercoe E."/>
            <person name="Daigneault M.C."/>
            <person name="Vancuren S.J."/>
            <person name="Cochrane K."/>
            <person name="O'Neal L.L."/>
            <person name="Sankaranarayanan K."/>
            <person name="Lawson P.A."/>
        </authorList>
    </citation>
    <scope>NUCLEOTIDE SEQUENCE</scope>
    <source>
        <strain evidence="1">CC70A</strain>
    </source>
</reference>
<name>A0AA42DSQ8_9FIRM</name>
<evidence type="ECO:0000313" key="1">
    <source>
        <dbReference type="EMBL" id="MDA3734196.1"/>
    </source>
</evidence>
<evidence type="ECO:0000313" key="2">
    <source>
        <dbReference type="Proteomes" id="UP001169242"/>
    </source>
</evidence>
<comment type="caution">
    <text evidence="1">The sequence shown here is derived from an EMBL/GenBank/DDBJ whole genome shotgun (WGS) entry which is preliminary data.</text>
</comment>
<sequence length="58" mass="6316">MNSKNRKVSCDETPIKVPLAAMLSTENLGGGVEMNTDNLGAGLTEYIGWRMVEEDSKN</sequence>